<dbReference type="GO" id="GO:0005509">
    <property type="term" value="F:calcium ion binding"/>
    <property type="evidence" value="ECO:0007669"/>
    <property type="project" value="InterPro"/>
</dbReference>
<dbReference type="InterPro" id="IPR050230">
    <property type="entry name" value="CALM/Myosin/TropC-like"/>
</dbReference>
<dbReference type="RefSeq" id="XP_019025430.1">
    <property type="nucleotide sequence ID" value="XM_019169800.1"/>
</dbReference>
<organism evidence="5 6">
    <name type="scientific">Saitoella complicata (strain BCRC 22490 / CBS 7301 / JCM 7358 / NBRC 10748 / NRRL Y-17804)</name>
    <dbReference type="NCBI Taxonomy" id="698492"/>
    <lineage>
        <taxon>Eukaryota</taxon>
        <taxon>Fungi</taxon>
        <taxon>Dikarya</taxon>
        <taxon>Ascomycota</taxon>
        <taxon>Taphrinomycotina</taxon>
        <taxon>Taphrinomycotina incertae sedis</taxon>
        <taxon>Saitoella</taxon>
    </lineage>
</organism>
<dbReference type="AlphaFoldDB" id="A0A0E9N8Q5"/>
<dbReference type="OMA" id="YMDVDEL"/>
<dbReference type="Pfam" id="PF13499">
    <property type="entry name" value="EF-hand_7"/>
    <property type="match status" value="1"/>
</dbReference>
<name>A0A0E9N8Q5_SAICN</name>
<dbReference type="Proteomes" id="UP000033140">
    <property type="component" value="Unassembled WGS sequence"/>
</dbReference>
<evidence type="ECO:0000313" key="5">
    <source>
        <dbReference type="EMBL" id="GAO45780.1"/>
    </source>
</evidence>
<dbReference type="PROSITE" id="PS00018">
    <property type="entry name" value="EF_HAND_1"/>
    <property type="match status" value="1"/>
</dbReference>
<dbReference type="InterPro" id="IPR011992">
    <property type="entry name" value="EF-hand-dom_pair"/>
</dbReference>
<dbReference type="CDD" id="cd00051">
    <property type="entry name" value="EFh"/>
    <property type="match status" value="1"/>
</dbReference>
<proteinExistence type="predicted"/>
<dbReference type="SMART" id="SM00054">
    <property type="entry name" value="EFh"/>
    <property type="match status" value="3"/>
</dbReference>
<reference evidence="5 6" key="1">
    <citation type="journal article" date="2011" name="J. Gen. Appl. Microbiol.">
        <title>Draft genome sequencing of the enigmatic yeast Saitoella complicata.</title>
        <authorList>
            <person name="Nishida H."/>
            <person name="Hamamoto M."/>
            <person name="Sugiyama J."/>
        </authorList>
    </citation>
    <scope>NUCLEOTIDE SEQUENCE [LARGE SCALE GENOMIC DNA]</scope>
    <source>
        <strain evidence="5 6">NRRL Y-17804</strain>
    </source>
</reference>
<keyword evidence="1" id="KW-0677">Repeat</keyword>
<dbReference type="GO" id="GO:0016460">
    <property type="term" value="C:myosin II complex"/>
    <property type="evidence" value="ECO:0007669"/>
    <property type="project" value="TreeGrafter"/>
</dbReference>
<feature type="domain" description="EF-hand" evidence="4">
    <location>
        <begin position="132"/>
        <end position="167"/>
    </location>
</feature>
<evidence type="ECO:0000256" key="2">
    <source>
        <dbReference type="ARBA" id="ARBA00022837"/>
    </source>
</evidence>
<feature type="compositionally biased region" description="Low complexity" evidence="3">
    <location>
        <begin position="31"/>
        <end position="40"/>
    </location>
</feature>
<evidence type="ECO:0000256" key="1">
    <source>
        <dbReference type="ARBA" id="ARBA00022737"/>
    </source>
</evidence>
<sequence>MASALHPTQSLRPAPRTPTNAPTNSKKNAQPSSTTSTPRPSTKKPSKAAQRLSLTSDQESAIHDAFSLFDPDNTGEIATTDVRMAMRALGFEFENTREELQSIIRTLDPDREGAVEWEIFLEVVSLKLQTRDIHAEVERAFMLFDDTGKGVIRLDDLRRVARELGEEGKVSDDELRDMLEIASGRGDGVRLEEFEGVMRRAGVL</sequence>
<dbReference type="InterPro" id="IPR002048">
    <property type="entry name" value="EF_hand_dom"/>
</dbReference>
<accession>A0A0E9N8Q5</accession>
<comment type="caution">
    <text evidence="5">The sequence shown here is derived from an EMBL/GenBank/DDBJ whole genome shotgun (WGS) entry which is preliminary data.</text>
</comment>
<reference evidence="5 6" key="3">
    <citation type="journal article" date="2015" name="Genome Announc.">
        <title>Draft Genome Sequence of the Archiascomycetous Yeast Saitoella complicata.</title>
        <authorList>
            <person name="Yamauchi K."/>
            <person name="Kondo S."/>
            <person name="Hamamoto M."/>
            <person name="Takahashi Y."/>
            <person name="Ogura Y."/>
            <person name="Hayashi T."/>
            <person name="Nishida H."/>
        </authorList>
    </citation>
    <scope>NUCLEOTIDE SEQUENCE [LARGE SCALE GENOMIC DNA]</scope>
    <source>
        <strain evidence="5 6">NRRL Y-17804</strain>
    </source>
</reference>
<keyword evidence="2" id="KW-0106">Calcium</keyword>
<evidence type="ECO:0000259" key="4">
    <source>
        <dbReference type="PROSITE" id="PS50222"/>
    </source>
</evidence>
<feature type="domain" description="EF-hand" evidence="4">
    <location>
        <begin position="57"/>
        <end position="92"/>
    </location>
</feature>
<keyword evidence="6" id="KW-1185">Reference proteome</keyword>
<evidence type="ECO:0000313" key="6">
    <source>
        <dbReference type="Proteomes" id="UP000033140"/>
    </source>
</evidence>
<dbReference type="FunFam" id="1.10.238.10:FF:000001">
    <property type="entry name" value="Calmodulin 1"/>
    <property type="match status" value="1"/>
</dbReference>
<feature type="region of interest" description="Disordered" evidence="3">
    <location>
        <begin position="1"/>
        <end position="56"/>
    </location>
</feature>
<dbReference type="InterPro" id="IPR018247">
    <property type="entry name" value="EF_Hand_1_Ca_BS"/>
</dbReference>
<dbReference type="EMBL" id="BACD03000001">
    <property type="protein sequence ID" value="GAO45780.1"/>
    <property type="molecule type" value="Genomic_DNA"/>
</dbReference>
<dbReference type="SUPFAM" id="SSF47473">
    <property type="entry name" value="EF-hand"/>
    <property type="match status" value="1"/>
</dbReference>
<protein>
    <recommendedName>
        <fullName evidence="4">EF-hand domain-containing protein</fullName>
    </recommendedName>
</protein>
<gene>
    <name evidence="5" type="ORF">G7K_0031-t1</name>
</gene>
<dbReference type="PANTHER" id="PTHR23048">
    <property type="entry name" value="MYOSIN LIGHT CHAIN 1, 3"/>
    <property type="match status" value="1"/>
</dbReference>
<feature type="compositionally biased region" description="Low complexity" evidence="3">
    <location>
        <begin position="12"/>
        <end position="24"/>
    </location>
</feature>
<reference evidence="5 6" key="2">
    <citation type="journal article" date="2014" name="J. Gen. Appl. Microbiol.">
        <title>The early diverging ascomycetous budding yeast Saitoella complicata has three histone deacetylases belonging to the Clr6, Hos2, and Rpd3 lineages.</title>
        <authorList>
            <person name="Nishida H."/>
            <person name="Matsumoto T."/>
            <person name="Kondo S."/>
            <person name="Hamamoto M."/>
            <person name="Yoshikawa H."/>
        </authorList>
    </citation>
    <scope>NUCLEOTIDE SEQUENCE [LARGE SCALE GENOMIC DNA]</scope>
    <source>
        <strain evidence="5 6">NRRL Y-17804</strain>
    </source>
</reference>
<feature type="compositionally biased region" description="Polar residues" evidence="3">
    <location>
        <begin position="1"/>
        <end position="11"/>
    </location>
</feature>
<dbReference type="PANTHER" id="PTHR23048:SF59">
    <property type="entry name" value="EF-HAND SUPERFAMILY PROTEIN"/>
    <property type="match status" value="1"/>
</dbReference>
<dbReference type="Gene3D" id="1.10.238.10">
    <property type="entry name" value="EF-hand"/>
    <property type="match status" value="2"/>
</dbReference>
<dbReference type="PROSITE" id="PS50222">
    <property type="entry name" value="EF_HAND_2"/>
    <property type="match status" value="2"/>
</dbReference>
<dbReference type="STRING" id="698492.A0A0E9N8Q5"/>
<dbReference type="OrthoDB" id="26525at2759"/>
<evidence type="ECO:0000256" key="3">
    <source>
        <dbReference type="SAM" id="MobiDB-lite"/>
    </source>
</evidence>